<dbReference type="AlphaFoldDB" id="A0A1H9F6C9"/>
<reference evidence="1 2" key="1">
    <citation type="submission" date="2016-10" db="EMBL/GenBank/DDBJ databases">
        <authorList>
            <person name="de Groot N.N."/>
        </authorList>
    </citation>
    <scope>NUCLEOTIDE SEQUENCE [LARGE SCALE GENOMIC DNA]</scope>
    <source>
        <strain evidence="1 2">LMG 27941</strain>
    </source>
</reference>
<accession>A0A1H9F6C9</accession>
<dbReference type="Proteomes" id="UP000199221">
    <property type="component" value="Unassembled WGS sequence"/>
</dbReference>
<dbReference type="Gene3D" id="2.180.10.10">
    <property type="entry name" value="RHS repeat-associated core"/>
    <property type="match status" value="1"/>
</dbReference>
<protein>
    <submittedName>
        <fullName evidence="1">RHS repeat-associated core domain-containing protein</fullName>
    </submittedName>
</protein>
<sequence>MSTQYAYAPYGYHRLAQVSLGFTGELVERATGHYLLGNGYRAYNPVLMNFNSPDSMSPFAKGGLNGYGYCQRDPVNNKDPSGHVKVSAMLLSKVPRLVLLGYHATDAFNVKGLLQGVSRGHSRPDRRAQGEAFYIGSTRDYVKPYKDKAIDGVILAVVAPEGVLVPEKHFSKDVFDVTAVNPAGYGFLTVLEEVPPGVESANLPRTGKFASSAGATVVKSAGAEAPFVEAVKIRETQT</sequence>
<evidence type="ECO:0000313" key="2">
    <source>
        <dbReference type="Proteomes" id="UP000199221"/>
    </source>
</evidence>
<gene>
    <name evidence="1" type="ORF">SAMN05216230_102451</name>
</gene>
<dbReference type="EMBL" id="FOEQ01000002">
    <property type="protein sequence ID" value="SEQ33427.1"/>
    <property type="molecule type" value="Genomic_DNA"/>
</dbReference>
<dbReference type="NCBIfam" id="TIGR03696">
    <property type="entry name" value="Rhs_assc_core"/>
    <property type="match status" value="1"/>
</dbReference>
<organism evidence="1 2">
    <name type="scientific">Pseudomonas soli</name>
    <dbReference type="NCBI Taxonomy" id="1306993"/>
    <lineage>
        <taxon>Bacteria</taxon>
        <taxon>Pseudomonadati</taxon>
        <taxon>Pseudomonadota</taxon>
        <taxon>Gammaproteobacteria</taxon>
        <taxon>Pseudomonadales</taxon>
        <taxon>Pseudomonadaceae</taxon>
        <taxon>Pseudomonas</taxon>
    </lineage>
</organism>
<name>A0A1H9F6C9_9PSED</name>
<evidence type="ECO:0000313" key="1">
    <source>
        <dbReference type="EMBL" id="SEQ33427.1"/>
    </source>
</evidence>
<proteinExistence type="predicted"/>
<dbReference type="InterPro" id="IPR022385">
    <property type="entry name" value="Rhs_assc_core"/>
</dbReference>
<dbReference type="SUPFAM" id="SSF56399">
    <property type="entry name" value="ADP-ribosylation"/>
    <property type="match status" value="1"/>
</dbReference>